<keyword evidence="2" id="KW-1185">Reference proteome</keyword>
<name>A0AAP0X995_LIQFO</name>
<evidence type="ECO:0000313" key="2">
    <source>
        <dbReference type="Proteomes" id="UP001415857"/>
    </source>
</evidence>
<dbReference type="PANTHER" id="PTHR34808:SF2">
    <property type="entry name" value="EXPRESSED PROTEIN"/>
    <property type="match status" value="1"/>
</dbReference>
<organism evidence="1 2">
    <name type="scientific">Liquidambar formosana</name>
    <name type="common">Formosan gum</name>
    <dbReference type="NCBI Taxonomy" id="63359"/>
    <lineage>
        <taxon>Eukaryota</taxon>
        <taxon>Viridiplantae</taxon>
        <taxon>Streptophyta</taxon>
        <taxon>Embryophyta</taxon>
        <taxon>Tracheophyta</taxon>
        <taxon>Spermatophyta</taxon>
        <taxon>Magnoliopsida</taxon>
        <taxon>eudicotyledons</taxon>
        <taxon>Gunneridae</taxon>
        <taxon>Pentapetalae</taxon>
        <taxon>Saxifragales</taxon>
        <taxon>Altingiaceae</taxon>
        <taxon>Liquidambar</taxon>
    </lineage>
</organism>
<comment type="caution">
    <text evidence="1">The sequence shown here is derived from an EMBL/GenBank/DDBJ whole genome shotgun (WGS) entry which is preliminary data.</text>
</comment>
<proteinExistence type="predicted"/>
<dbReference type="AlphaFoldDB" id="A0AAP0X995"/>
<protein>
    <submittedName>
        <fullName evidence="1">Uncharacterized protein</fullName>
    </submittedName>
</protein>
<dbReference type="Proteomes" id="UP001415857">
    <property type="component" value="Unassembled WGS sequence"/>
</dbReference>
<gene>
    <name evidence="1" type="ORF">L1049_019481</name>
</gene>
<accession>A0AAP0X995</accession>
<reference evidence="1 2" key="1">
    <citation type="journal article" date="2024" name="Plant J.">
        <title>Genome sequences and population genomics reveal climatic adaptation and genomic divergence between two closely related sweetgum species.</title>
        <authorList>
            <person name="Xu W.Q."/>
            <person name="Ren C.Q."/>
            <person name="Zhang X.Y."/>
            <person name="Comes H.P."/>
            <person name="Liu X.H."/>
            <person name="Li Y.G."/>
            <person name="Kettle C.J."/>
            <person name="Jalonen R."/>
            <person name="Gaisberger H."/>
            <person name="Ma Y.Z."/>
            <person name="Qiu Y.X."/>
        </authorList>
    </citation>
    <scope>NUCLEOTIDE SEQUENCE [LARGE SCALE GENOMIC DNA]</scope>
    <source>
        <strain evidence="1">Hangzhou</strain>
    </source>
</reference>
<dbReference type="PANTHER" id="PTHR34808">
    <property type="entry name" value="EXPRESSED PROTEIN"/>
    <property type="match status" value="1"/>
</dbReference>
<evidence type="ECO:0000313" key="1">
    <source>
        <dbReference type="EMBL" id="KAK9291533.1"/>
    </source>
</evidence>
<dbReference type="EMBL" id="JBBPBK010000001">
    <property type="protein sequence ID" value="KAK9291533.1"/>
    <property type="molecule type" value="Genomic_DNA"/>
</dbReference>
<sequence>MAGIDRKSSIESEPRTLNIDQLQFARDAAMNVMNTRSNEEALSIFTEGLAPVGSVVKQNGNTMVHSDEEEVDYSINQLQLRRGSKDVATAPF</sequence>